<feature type="transmembrane region" description="Helical" evidence="1">
    <location>
        <begin position="6"/>
        <end position="34"/>
    </location>
</feature>
<keyword evidence="3" id="KW-1185">Reference proteome</keyword>
<organism evidence="2 3">
    <name type="scientific">Streptosporangium jomthongense</name>
    <dbReference type="NCBI Taxonomy" id="1193683"/>
    <lineage>
        <taxon>Bacteria</taxon>
        <taxon>Bacillati</taxon>
        <taxon>Actinomycetota</taxon>
        <taxon>Actinomycetes</taxon>
        <taxon>Streptosporangiales</taxon>
        <taxon>Streptosporangiaceae</taxon>
        <taxon>Streptosporangium</taxon>
    </lineage>
</organism>
<dbReference type="Proteomes" id="UP001595698">
    <property type="component" value="Unassembled WGS sequence"/>
</dbReference>
<keyword evidence="1" id="KW-0812">Transmembrane</keyword>
<reference evidence="3" key="1">
    <citation type="journal article" date="2019" name="Int. J. Syst. Evol. Microbiol.">
        <title>The Global Catalogue of Microorganisms (GCM) 10K type strain sequencing project: providing services to taxonomists for standard genome sequencing and annotation.</title>
        <authorList>
            <consortium name="The Broad Institute Genomics Platform"/>
            <consortium name="The Broad Institute Genome Sequencing Center for Infectious Disease"/>
            <person name="Wu L."/>
            <person name="Ma J."/>
        </authorList>
    </citation>
    <scope>NUCLEOTIDE SEQUENCE [LARGE SCALE GENOMIC DNA]</scope>
    <source>
        <strain evidence="3">TBRC 7912</strain>
    </source>
</reference>
<evidence type="ECO:0000313" key="3">
    <source>
        <dbReference type="Proteomes" id="UP001595698"/>
    </source>
</evidence>
<dbReference type="RefSeq" id="WP_386191904.1">
    <property type="nucleotide sequence ID" value="NZ_JBHSBC010000022.1"/>
</dbReference>
<name>A0ABV8F4W3_9ACTN</name>
<comment type="caution">
    <text evidence="2">The sequence shown here is derived from an EMBL/GenBank/DDBJ whole genome shotgun (WGS) entry which is preliminary data.</text>
</comment>
<gene>
    <name evidence="2" type="ORF">ACFOYY_23185</name>
</gene>
<proteinExistence type="predicted"/>
<evidence type="ECO:0000256" key="1">
    <source>
        <dbReference type="SAM" id="Phobius"/>
    </source>
</evidence>
<keyword evidence="1" id="KW-1133">Transmembrane helix</keyword>
<dbReference type="EMBL" id="JBHSBC010000022">
    <property type="protein sequence ID" value="MFC3983055.1"/>
    <property type="molecule type" value="Genomic_DNA"/>
</dbReference>
<protein>
    <submittedName>
        <fullName evidence="2">Uncharacterized protein</fullName>
    </submittedName>
</protein>
<accession>A0ABV8F4W3</accession>
<keyword evidence="1" id="KW-0472">Membrane</keyword>
<feature type="transmembrane region" description="Helical" evidence="1">
    <location>
        <begin position="55"/>
        <end position="75"/>
    </location>
</feature>
<sequence>MFDWLGAALFIALLVAAIAWPLLAVVAAAMVVGLRVSAVRRRRAGQPAAWRTPAWWGRACVAAFLLAATGAGVFVQADESFGKLDADDPPRCPVGADCVPSTFAEMAAHQKAVQEYALAGTVITTVAGLACLGICVTLLLRSRRHRA</sequence>
<feature type="transmembrane region" description="Helical" evidence="1">
    <location>
        <begin position="116"/>
        <end position="140"/>
    </location>
</feature>
<evidence type="ECO:0000313" key="2">
    <source>
        <dbReference type="EMBL" id="MFC3983055.1"/>
    </source>
</evidence>